<dbReference type="RefSeq" id="XP_031565231.1">
    <property type="nucleotide sequence ID" value="XM_031709371.1"/>
</dbReference>
<protein>
    <submittedName>
        <fullName evidence="2 3">Uncharacterized protein LOC116300493 isoform X2</fullName>
    </submittedName>
</protein>
<name>A0A6P8ICE3_ACTTE</name>
<gene>
    <name evidence="2 3" type="primary">LOC116300493</name>
</gene>
<sequence>MIQLNKMNNPCGNHTCISCSKKPQNPTGFHAIKRSLLSQDIMERSKFGYTFLFHTCPGICQARYNIGHKPKIIRL</sequence>
<dbReference type="OrthoDB" id="9838314at2759"/>
<accession>A0A6P8ICE3</accession>
<proteinExistence type="predicted"/>
<reference evidence="2 3" key="1">
    <citation type="submission" date="2025-04" db="UniProtKB">
        <authorList>
            <consortium name="RefSeq"/>
        </authorList>
    </citation>
    <scope>IDENTIFICATION</scope>
    <source>
        <tissue evidence="2 3">Tentacle</tissue>
    </source>
</reference>
<dbReference type="AlphaFoldDB" id="A0A6P8ICE3"/>
<dbReference type="GeneID" id="116300493"/>
<dbReference type="Proteomes" id="UP000515163">
    <property type="component" value="Unplaced"/>
</dbReference>
<organism evidence="1 3">
    <name type="scientific">Actinia tenebrosa</name>
    <name type="common">Australian red waratah sea anemone</name>
    <dbReference type="NCBI Taxonomy" id="6105"/>
    <lineage>
        <taxon>Eukaryota</taxon>
        <taxon>Metazoa</taxon>
        <taxon>Cnidaria</taxon>
        <taxon>Anthozoa</taxon>
        <taxon>Hexacorallia</taxon>
        <taxon>Actiniaria</taxon>
        <taxon>Actiniidae</taxon>
        <taxon>Actinia</taxon>
    </lineage>
</organism>
<evidence type="ECO:0000313" key="2">
    <source>
        <dbReference type="RefSeq" id="XP_031565230.1"/>
    </source>
</evidence>
<dbReference type="RefSeq" id="XP_031565230.1">
    <property type="nucleotide sequence ID" value="XM_031709370.1"/>
</dbReference>
<evidence type="ECO:0000313" key="3">
    <source>
        <dbReference type="RefSeq" id="XP_031565231.1"/>
    </source>
</evidence>
<evidence type="ECO:0000313" key="1">
    <source>
        <dbReference type="Proteomes" id="UP000515163"/>
    </source>
</evidence>
<keyword evidence="1" id="KW-1185">Reference proteome</keyword>